<feature type="compositionally biased region" description="Polar residues" evidence="6">
    <location>
        <begin position="92"/>
        <end position="101"/>
    </location>
</feature>
<dbReference type="Pfam" id="PF10403">
    <property type="entry name" value="BHD_1"/>
    <property type="match status" value="1"/>
</dbReference>
<dbReference type="InterPro" id="IPR018327">
    <property type="entry name" value="BHD_2"/>
</dbReference>
<evidence type="ECO:0000313" key="11">
    <source>
        <dbReference type="Proteomes" id="UP001244011"/>
    </source>
</evidence>
<dbReference type="GO" id="GO:0071942">
    <property type="term" value="C:XPC complex"/>
    <property type="evidence" value="ECO:0007669"/>
    <property type="project" value="TreeGrafter"/>
</dbReference>
<comment type="similarity">
    <text evidence="2">Belongs to the XPC family.</text>
</comment>
<feature type="compositionally biased region" description="Basic and acidic residues" evidence="6">
    <location>
        <begin position="799"/>
        <end position="813"/>
    </location>
</feature>
<dbReference type="AlphaFoldDB" id="A0AAJ0C0P0"/>
<feature type="domain" description="Rad4 beta-hairpin" evidence="8">
    <location>
        <begin position="599"/>
        <end position="670"/>
    </location>
</feature>
<evidence type="ECO:0000256" key="5">
    <source>
        <dbReference type="ARBA" id="ARBA00023242"/>
    </source>
</evidence>
<accession>A0AAJ0C0P0</accession>
<feature type="compositionally biased region" description="Polar residues" evidence="6">
    <location>
        <begin position="46"/>
        <end position="61"/>
    </location>
</feature>
<dbReference type="GO" id="GO:0006289">
    <property type="term" value="P:nucleotide-excision repair"/>
    <property type="evidence" value="ECO:0007669"/>
    <property type="project" value="InterPro"/>
</dbReference>
<evidence type="ECO:0000313" key="10">
    <source>
        <dbReference type="EMBL" id="KAK1767746.1"/>
    </source>
</evidence>
<gene>
    <name evidence="10" type="ORF">QBC33DRAFT_57585</name>
</gene>
<dbReference type="Gene3D" id="2.20.20.110">
    <property type="entry name" value="Rad4, beta-hairpin domain BHD1"/>
    <property type="match status" value="1"/>
</dbReference>
<dbReference type="Pfam" id="PF10404">
    <property type="entry name" value="BHD_2"/>
    <property type="match status" value="1"/>
</dbReference>
<feature type="region of interest" description="Disordered" evidence="6">
    <location>
        <begin position="792"/>
        <end position="821"/>
    </location>
</feature>
<organism evidence="10 11">
    <name type="scientific">Phialemonium atrogriseum</name>
    <dbReference type="NCBI Taxonomy" id="1093897"/>
    <lineage>
        <taxon>Eukaryota</taxon>
        <taxon>Fungi</taxon>
        <taxon>Dikarya</taxon>
        <taxon>Ascomycota</taxon>
        <taxon>Pezizomycotina</taxon>
        <taxon>Sordariomycetes</taxon>
        <taxon>Sordariomycetidae</taxon>
        <taxon>Cephalothecales</taxon>
        <taxon>Cephalothecaceae</taxon>
        <taxon>Phialemonium</taxon>
    </lineage>
</organism>
<feature type="domain" description="Rad4 beta-hairpin" evidence="9">
    <location>
        <begin position="677"/>
        <end position="751"/>
    </location>
</feature>
<dbReference type="EMBL" id="MU839007">
    <property type="protein sequence ID" value="KAK1767746.1"/>
    <property type="molecule type" value="Genomic_DNA"/>
</dbReference>
<dbReference type="RefSeq" id="XP_060283959.1">
    <property type="nucleotide sequence ID" value="XM_060430861.1"/>
</dbReference>
<evidence type="ECO:0000259" key="8">
    <source>
        <dbReference type="SMART" id="SM01031"/>
    </source>
</evidence>
<dbReference type="Pfam" id="PF10405">
    <property type="entry name" value="BHD_3"/>
    <property type="match status" value="1"/>
</dbReference>
<comment type="caution">
    <text evidence="10">The sequence shown here is derived from an EMBL/GenBank/DDBJ whole genome shotgun (WGS) entry which is preliminary data.</text>
</comment>
<reference evidence="10" key="1">
    <citation type="submission" date="2023-06" db="EMBL/GenBank/DDBJ databases">
        <title>Genome-scale phylogeny and comparative genomics of the fungal order Sordariales.</title>
        <authorList>
            <consortium name="Lawrence Berkeley National Laboratory"/>
            <person name="Hensen N."/>
            <person name="Bonometti L."/>
            <person name="Westerberg I."/>
            <person name="Brannstrom I.O."/>
            <person name="Guillou S."/>
            <person name="Cros-Aarteil S."/>
            <person name="Calhoun S."/>
            <person name="Haridas S."/>
            <person name="Kuo A."/>
            <person name="Mondo S."/>
            <person name="Pangilinan J."/>
            <person name="Riley R."/>
            <person name="Labutti K."/>
            <person name="Andreopoulos B."/>
            <person name="Lipzen A."/>
            <person name="Chen C."/>
            <person name="Yanf M."/>
            <person name="Daum C."/>
            <person name="Ng V."/>
            <person name="Clum A."/>
            <person name="Steindorff A."/>
            <person name="Ohm R."/>
            <person name="Martin F."/>
            <person name="Silar P."/>
            <person name="Natvig D."/>
            <person name="Lalanne C."/>
            <person name="Gautier V."/>
            <person name="Ament-Velasquez S.L."/>
            <person name="Kruys A."/>
            <person name="Hutchinson M.I."/>
            <person name="Powell A.J."/>
            <person name="Barry K."/>
            <person name="Miller A.N."/>
            <person name="Grigoriev I.V."/>
            <person name="Debuchy R."/>
            <person name="Gladieux P."/>
            <person name="Thoren M.H."/>
            <person name="Johannesson H."/>
        </authorList>
    </citation>
    <scope>NUCLEOTIDE SEQUENCE</scope>
    <source>
        <strain evidence="10">8032-3</strain>
    </source>
</reference>
<comment type="subcellular location">
    <subcellularLocation>
        <location evidence="1">Nucleus</location>
    </subcellularLocation>
</comment>
<keyword evidence="4" id="KW-0234">DNA repair</keyword>
<dbReference type="PANTHER" id="PTHR12135:SF0">
    <property type="entry name" value="DNA REPAIR PROTEIN COMPLEMENTING XP-C CELLS"/>
    <property type="match status" value="1"/>
</dbReference>
<dbReference type="InterPro" id="IPR018328">
    <property type="entry name" value="Rad4_beta-hairpin_dom3"/>
</dbReference>
<dbReference type="SMART" id="SM01031">
    <property type="entry name" value="BHD_2"/>
    <property type="match status" value="1"/>
</dbReference>
<dbReference type="InterPro" id="IPR004583">
    <property type="entry name" value="DNA_repair_Rad4"/>
</dbReference>
<sequence length="843" mass="94855">MAGRKRRGAPLDDPVSSIYREMLAEAGANSARDGQSPLKRKRPGERSTQTPAAEGSRQQENGPRREEDAEEEEEEDDDDEDDGVEFEDVSLPTPTLQTITRNSDDEEEDEDGDDEDVPFEDVDFDFEALQSIPAPLGDQPKDLNLNLTAQKEAMTPRRSADRRKPVTKEEKSRRVEVHKVHLLCLLSHVSLRNRWCNSPEVQDALRPLLSGKMIKYLNPGSQLSQFGRTESLKNGLQQVGDMFRIKFAITERGIRRALWAEDSHQLQDYHLPDDIESTFAKDDFLEAAKSLKGSRDVGAQLFCALLRSTGVQTRLVCSLQPLACVPGAPTMPKLKNPRTPSKRPKADEYRAAMAIYETKQAESSNSTDTPSPRRRLGHPHAAAYHVPTIPSPSTVIARAPANPARKVIRGESPFPVYWVEILDIAHQKWQPVDPFMTRTQWKPKALEPPASDRDNCMTYVVVFETDGSAKDVTRRYAKAYNSKTRKMRIEGVGTIGSTAADSTSRTSGERWWRRAMRRYAKPWPTDLDQIENNELAADEAKEPMPRNVADFKDHPVYALERHFRRHEVLVPGAQPAGTVGAGNKGALERIYRRRDVRVARSRDKWYRLGREVKFGEEPVKFLPRRVTRKSTFDDDEDNDSDDPDKVGLFGDDAAGTPIYMFEQTDLYKPAPVVRGRVPKNKFGNLDVYVPSMVPEGGVHVVHERAAQAAFILGVDYAPALTGFQFKGRRGTAVLNGVVIPSECEEAVRAAITGLDDLDAEIEQERRTLKALRMWSRFLKSLRIRERIWAGADPDEEDRAEGTDLDKGKGRAADENMDIDDAQSDVTEEYFMEEDEEGGGFLID</sequence>
<keyword evidence="11" id="KW-1185">Reference proteome</keyword>
<evidence type="ECO:0000259" key="7">
    <source>
        <dbReference type="SMART" id="SM01030"/>
    </source>
</evidence>
<feature type="region of interest" description="Disordered" evidence="6">
    <location>
        <begin position="1"/>
        <end position="118"/>
    </location>
</feature>
<dbReference type="GO" id="GO:0003684">
    <property type="term" value="F:damaged DNA binding"/>
    <property type="evidence" value="ECO:0007669"/>
    <property type="project" value="InterPro"/>
</dbReference>
<feature type="compositionally biased region" description="Acidic residues" evidence="6">
    <location>
        <begin position="68"/>
        <end position="88"/>
    </location>
</feature>
<feature type="compositionally biased region" description="Acidic residues" evidence="6">
    <location>
        <begin position="104"/>
        <end position="118"/>
    </location>
</feature>
<dbReference type="Pfam" id="PF03835">
    <property type="entry name" value="Rad4"/>
    <property type="match status" value="1"/>
</dbReference>
<feature type="region of interest" description="Disordered" evidence="6">
    <location>
        <begin position="150"/>
        <end position="172"/>
    </location>
</feature>
<feature type="compositionally biased region" description="Basic and acidic residues" evidence="6">
    <location>
        <begin position="154"/>
        <end position="172"/>
    </location>
</feature>
<keyword evidence="3" id="KW-0227">DNA damage</keyword>
<dbReference type="PANTHER" id="PTHR12135">
    <property type="entry name" value="DNA REPAIR PROTEIN XP-C / RAD4"/>
    <property type="match status" value="1"/>
</dbReference>
<dbReference type="GO" id="GO:0003697">
    <property type="term" value="F:single-stranded DNA binding"/>
    <property type="evidence" value="ECO:0007669"/>
    <property type="project" value="TreeGrafter"/>
</dbReference>
<dbReference type="InterPro" id="IPR018326">
    <property type="entry name" value="Rad4_beta-hairpin_dom1"/>
</dbReference>
<dbReference type="InterPro" id="IPR018325">
    <property type="entry name" value="Rad4/PNGase_transGLS-fold"/>
</dbReference>
<dbReference type="SUPFAM" id="SSF54001">
    <property type="entry name" value="Cysteine proteinases"/>
    <property type="match status" value="1"/>
</dbReference>
<dbReference type="InterPro" id="IPR038765">
    <property type="entry name" value="Papain-like_cys_pep_sf"/>
</dbReference>
<evidence type="ECO:0000256" key="6">
    <source>
        <dbReference type="SAM" id="MobiDB-lite"/>
    </source>
</evidence>
<dbReference type="SMART" id="SM01030">
    <property type="entry name" value="BHD_1"/>
    <property type="match status" value="1"/>
</dbReference>
<dbReference type="SMART" id="SM01032">
    <property type="entry name" value="BHD_3"/>
    <property type="match status" value="1"/>
</dbReference>
<name>A0AAJ0C0P0_9PEZI</name>
<evidence type="ECO:0000256" key="3">
    <source>
        <dbReference type="ARBA" id="ARBA00022763"/>
    </source>
</evidence>
<evidence type="ECO:0000256" key="2">
    <source>
        <dbReference type="ARBA" id="ARBA00009525"/>
    </source>
</evidence>
<evidence type="ECO:0000259" key="9">
    <source>
        <dbReference type="SMART" id="SM01032"/>
    </source>
</evidence>
<feature type="domain" description="Rad4 beta-hairpin" evidence="7">
    <location>
        <begin position="540"/>
        <end position="597"/>
    </location>
</feature>
<dbReference type="Proteomes" id="UP001244011">
    <property type="component" value="Unassembled WGS sequence"/>
</dbReference>
<dbReference type="GO" id="GO:0000111">
    <property type="term" value="C:nucleotide-excision repair factor 2 complex"/>
    <property type="evidence" value="ECO:0007669"/>
    <property type="project" value="TreeGrafter"/>
</dbReference>
<dbReference type="GO" id="GO:0006298">
    <property type="term" value="P:mismatch repair"/>
    <property type="evidence" value="ECO:0007669"/>
    <property type="project" value="TreeGrafter"/>
</dbReference>
<evidence type="ECO:0000256" key="1">
    <source>
        <dbReference type="ARBA" id="ARBA00004123"/>
    </source>
</evidence>
<protein>
    <submittedName>
        <fullName evidence="10">Rad4-domain-containing protein</fullName>
    </submittedName>
</protein>
<dbReference type="Gene3D" id="3.30.70.2460">
    <property type="entry name" value="Rad4, beta-hairpin domain BHD3"/>
    <property type="match status" value="1"/>
</dbReference>
<proteinExistence type="inferred from homology"/>
<dbReference type="GO" id="GO:0005737">
    <property type="term" value="C:cytoplasm"/>
    <property type="evidence" value="ECO:0007669"/>
    <property type="project" value="TreeGrafter"/>
</dbReference>
<evidence type="ECO:0000256" key="4">
    <source>
        <dbReference type="ARBA" id="ARBA00023204"/>
    </source>
</evidence>
<dbReference type="GeneID" id="85314048"/>
<keyword evidence="5" id="KW-0539">Nucleus</keyword>
<dbReference type="InterPro" id="IPR042488">
    <property type="entry name" value="Rad4_BHD3_sf"/>
</dbReference>
<dbReference type="InterPro" id="IPR036985">
    <property type="entry name" value="Transglutaminase-like_sf"/>
</dbReference>
<dbReference type="Gene3D" id="3.90.260.10">
    <property type="entry name" value="Transglutaminase-like"/>
    <property type="match status" value="1"/>
</dbReference>